<keyword evidence="1" id="KW-0677">Repeat</keyword>
<dbReference type="Proteomes" id="UP000041254">
    <property type="component" value="Unassembled WGS sequence"/>
</dbReference>
<dbReference type="GO" id="GO:0003723">
    <property type="term" value="F:RNA binding"/>
    <property type="evidence" value="ECO:0007669"/>
    <property type="project" value="UniProtKB-UniRule"/>
</dbReference>
<dbReference type="PhylomeDB" id="A0A0G4EX85"/>
<dbReference type="InterPro" id="IPR047275">
    <property type="entry name" value="KH-I_NOVA_rpt1"/>
</dbReference>
<evidence type="ECO:0000313" key="5">
    <source>
        <dbReference type="EMBL" id="CEM03291.1"/>
    </source>
</evidence>
<dbReference type="VEuPathDB" id="CryptoDB:Vbra_13792"/>
<dbReference type="Gene3D" id="3.30.1370.10">
    <property type="entry name" value="K Homology domain, type 1"/>
    <property type="match status" value="3"/>
</dbReference>
<feature type="compositionally biased region" description="Basic residues" evidence="3">
    <location>
        <begin position="184"/>
        <end position="196"/>
    </location>
</feature>
<feature type="compositionally biased region" description="Low complexity" evidence="3">
    <location>
        <begin position="170"/>
        <end position="179"/>
    </location>
</feature>
<sequence>MTCAADIYEYDMAHRGGHLPAGTPASETDIKGDGGPVVTVVSLPPAYNPPRHQLNGHKSSVTRGPCFAKLLVNNMVAGAVIGRSGNVISQIEKLSGCTMRLSPPNDYFPNTTDRVVLITGQITDVLSAIKHIMEKLRESAIQTEAESSSDDRPHLHQRSRSFHVADGNDSATSTSSSQSNLQPHHTHTHPPHHPRSPMHMLIHHDASDDAHTIMAPDRGVIGMAVDPKFTLKIVVPKSAVSGLIGKGGATIQQLQSQTKTKIQISNREEGLLERIVHVTGAFSCIKPAVEFVVRHIQSDPNLQNHLQLSYQKSPNTNHSSSGSHHAPQSHPLPPSSKAATPPAAPIVTSGSQVSSHSEGSKTFTGTPFLTSESTGVTDSDGPWVTYQTHTHYKKGGADASPSSYGLVASSAAHGGMGTDQVGVGVGGADGGGCGGAGESGCGSSAGLARARLSGALMKLGAPEPDGTNGEAVDTLRGVFSGQCDIDLPVADSMVGAMIGKGGAHISEIMKVSDTKIQVSQKGVFIPGSLNRRVTISGTVEGVHTAHILLLGKIRENQAEIAKKQIRVIVPETGAGSSGGSGVAHAATTTTTTSHSHLYSQPYPYPPEGASPLQPEASAAVSRSVGVTTSALDLPEQRHMGLPTLHRATIAGSLPMPNPWQHDDRHPPPHQQQHQQQQQSYYAASHPASMAQQSPTPFLPSSSQSLPTGAPLPHTRGDAAMPHHSPLTHAATAGQGDASSGLYLSGGHWATTGNLQHQQQQVTHLAAASGAHDHRAVMPPTHHHPSAIPAAPMPTQQLPKRAATGPFPSPTGAPSPPVSSSALMAGGGGPYPPPPVVSPYTASWQDHGSGGLLPMPPQATQAGGKTPVGAPAAPSGGYHPHAHHGLVHAWPTAAPLAQQQRIR</sequence>
<gene>
    <name evidence="5" type="ORF">Vbra_13792</name>
</gene>
<keyword evidence="6" id="KW-1185">Reference proteome</keyword>
<name>A0A0G4EX85_VITBC</name>
<dbReference type="InterPro" id="IPR004088">
    <property type="entry name" value="KH_dom_type_1"/>
</dbReference>
<feature type="domain" description="K Homology" evidence="4">
    <location>
        <begin position="64"/>
        <end position="137"/>
    </location>
</feature>
<dbReference type="InterPro" id="IPR004087">
    <property type="entry name" value="KH_dom"/>
</dbReference>
<dbReference type="EMBL" id="CDMY01000337">
    <property type="protein sequence ID" value="CEM03291.1"/>
    <property type="molecule type" value="Genomic_DNA"/>
</dbReference>
<feature type="region of interest" description="Disordered" evidence="3">
    <location>
        <begin position="165"/>
        <end position="199"/>
    </location>
</feature>
<evidence type="ECO:0000259" key="4">
    <source>
        <dbReference type="SMART" id="SM00322"/>
    </source>
</evidence>
<keyword evidence="2" id="KW-0694">RNA-binding</keyword>
<feature type="region of interest" description="Disordered" evidence="3">
    <location>
        <begin position="590"/>
        <end position="619"/>
    </location>
</feature>
<dbReference type="SMART" id="SM00322">
    <property type="entry name" value="KH"/>
    <property type="match status" value="3"/>
</dbReference>
<feature type="compositionally biased region" description="Polar residues" evidence="3">
    <location>
        <begin position="689"/>
        <end position="706"/>
    </location>
</feature>
<dbReference type="OrthoDB" id="441329at2759"/>
<organism evidence="5 6">
    <name type="scientific">Vitrella brassicaformis (strain CCMP3155)</name>
    <dbReference type="NCBI Taxonomy" id="1169540"/>
    <lineage>
        <taxon>Eukaryota</taxon>
        <taxon>Sar</taxon>
        <taxon>Alveolata</taxon>
        <taxon>Colpodellida</taxon>
        <taxon>Vitrellaceae</taxon>
        <taxon>Vitrella</taxon>
    </lineage>
</organism>
<feature type="region of interest" description="Disordered" evidence="3">
    <location>
        <begin position="777"/>
        <end position="883"/>
    </location>
</feature>
<feature type="domain" description="K Homology" evidence="4">
    <location>
        <begin position="481"/>
        <end position="554"/>
    </location>
</feature>
<feature type="domain" description="K Homology" evidence="4">
    <location>
        <begin position="227"/>
        <end position="297"/>
    </location>
</feature>
<dbReference type="CDD" id="cd00105">
    <property type="entry name" value="KH-I"/>
    <property type="match status" value="1"/>
</dbReference>
<evidence type="ECO:0000256" key="3">
    <source>
        <dbReference type="SAM" id="MobiDB-lite"/>
    </source>
</evidence>
<reference evidence="5 6" key="1">
    <citation type="submission" date="2014-11" db="EMBL/GenBank/DDBJ databases">
        <authorList>
            <person name="Zhu J."/>
            <person name="Qi W."/>
            <person name="Song R."/>
        </authorList>
    </citation>
    <scope>NUCLEOTIDE SEQUENCE [LARGE SCALE GENOMIC DNA]</scope>
</reference>
<evidence type="ECO:0000313" key="6">
    <source>
        <dbReference type="Proteomes" id="UP000041254"/>
    </source>
</evidence>
<dbReference type="AlphaFoldDB" id="A0A0G4EX85"/>
<dbReference type="Pfam" id="PF00013">
    <property type="entry name" value="KH_1"/>
    <property type="match status" value="3"/>
</dbReference>
<feature type="region of interest" description="Disordered" evidence="3">
    <location>
        <begin position="311"/>
        <end position="382"/>
    </location>
</feature>
<dbReference type="SUPFAM" id="SSF54791">
    <property type="entry name" value="Eukaryotic type KH-domain (KH-domain type I)"/>
    <property type="match status" value="3"/>
</dbReference>
<feature type="compositionally biased region" description="Polar residues" evidence="3">
    <location>
        <begin position="361"/>
        <end position="377"/>
    </location>
</feature>
<feature type="region of interest" description="Disordered" evidence="3">
    <location>
        <begin position="649"/>
        <end position="733"/>
    </location>
</feature>
<evidence type="ECO:0000256" key="1">
    <source>
        <dbReference type="ARBA" id="ARBA00022737"/>
    </source>
</evidence>
<feature type="compositionally biased region" description="Pro residues" evidence="3">
    <location>
        <begin position="806"/>
        <end position="816"/>
    </location>
</feature>
<accession>A0A0G4EX85</accession>
<dbReference type="CDD" id="cd22435">
    <property type="entry name" value="KH-I_NOVA_rpt1"/>
    <property type="match status" value="1"/>
</dbReference>
<feature type="compositionally biased region" description="Polar residues" evidence="3">
    <location>
        <begin position="311"/>
        <end position="323"/>
    </location>
</feature>
<dbReference type="PROSITE" id="PS50084">
    <property type="entry name" value="KH_TYPE_1"/>
    <property type="match status" value="3"/>
</dbReference>
<dbReference type="PANTHER" id="PTHR10288">
    <property type="entry name" value="KH DOMAIN CONTAINING RNA BINDING PROTEIN"/>
    <property type="match status" value="1"/>
</dbReference>
<dbReference type="OMA" id="AHTIMAP"/>
<dbReference type="InterPro" id="IPR036612">
    <property type="entry name" value="KH_dom_type_1_sf"/>
</dbReference>
<protein>
    <recommendedName>
        <fullName evidence="4">K Homology domain-containing protein</fullName>
    </recommendedName>
</protein>
<proteinExistence type="predicted"/>
<dbReference type="InParanoid" id="A0A0G4EX85"/>
<evidence type="ECO:0000256" key="2">
    <source>
        <dbReference type="PROSITE-ProRule" id="PRU00117"/>
    </source>
</evidence>